<accession>A0A8R1YL36</accession>
<name>A0A2A6CLJ9_PRIPA</name>
<evidence type="ECO:0000313" key="2">
    <source>
        <dbReference type="Proteomes" id="UP000005239"/>
    </source>
</evidence>
<gene>
    <name evidence="1" type="primary">WBGene00202763</name>
</gene>
<dbReference type="Proteomes" id="UP000005239">
    <property type="component" value="Unassembled WGS sequence"/>
</dbReference>
<dbReference type="OrthoDB" id="6236007at2759"/>
<accession>A0A2A6CLJ9</accession>
<proteinExistence type="predicted"/>
<dbReference type="EnsemblMetazoa" id="PPA29894.1">
    <property type="protein sequence ID" value="PPA29894.1"/>
    <property type="gene ID" value="WBGene00202763"/>
</dbReference>
<keyword evidence="2" id="KW-1185">Reference proteome</keyword>
<reference evidence="2" key="1">
    <citation type="journal article" date="2008" name="Nat. Genet.">
        <title>The Pristionchus pacificus genome provides a unique perspective on nematode lifestyle and parasitism.</title>
        <authorList>
            <person name="Dieterich C."/>
            <person name="Clifton S.W."/>
            <person name="Schuster L.N."/>
            <person name="Chinwalla A."/>
            <person name="Delehaunty K."/>
            <person name="Dinkelacker I."/>
            <person name="Fulton L."/>
            <person name="Fulton R."/>
            <person name="Godfrey J."/>
            <person name="Minx P."/>
            <person name="Mitreva M."/>
            <person name="Roeseler W."/>
            <person name="Tian H."/>
            <person name="Witte H."/>
            <person name="Yang S.P."/>
            <person name="Wilson R.K."/>
            <person name="Sommer R.J."/>
        </authorList>
    </citation>
    <scope>NUCLEOTIDE SEQUENCE [LARGE SCALE GENOMIC DNA]</scope>
    <source>
        <strain evidence="2">PS312</strain>
    </source>
</reference>
<protein>
    <submittedName>
        <fullName evidence="1">Uncharacterized protein</fullName>
    </submittedName>
</protein>
<dbReference type="Gene3D" id="2.10.25.10">
    <property type="entry name" value="Laminin"/>
    <property type="match status" value="1"/>
</dbReference>
<dbReference type="SUPFAM" id="SSF57196">
    <property type="entry name" value="EGF/Laminin"/>
    <property type="match status" value="1"/>
</dbReference>
<sequence>MGGCPCGINAVCVPVRDVIKCRCKDGYIRDEEGRRCIAQDGTSISLIALSLHRGDPRDDFR</sequence>
<evidence type="ECO:0000313" key="1">
    <source>
        <dbReference type="EnsemblMetazoa" id="PPA29894.1"/>
    </source>
</evidence>
<reference evidence="1" key="2">
    <citation type="submission" date="2022-06" db="UniProtKB">
        <authorList>
            <consortium name="EnsemblMetazoa"/>
        </authorList>
    </citation>
    <scope>IDENTIFICATION</scope>
    <source>
        <strain evidence="1">PS312</strain>
    </source>
</reference>
<organism evidence="1 2">
    <name type="scientific">Pristionchus pacificus</name>
    <name type="common">Parasitic nematode worm</name>
    <dbReference type="NCBI Taxonomy" id="54126"/>
    <lineage>
        <taxon>Eukaryota</taxon>
        <taxon>Metazoa</taxon>
        <taxon>Ecdysozoa</taxon>
        <taxon>Nematoda</taxon>
        <taxon>Chromadorea</taxon>
        <taxon>Rhabditida</taxon>
        <taxon>Rhabditina</taxon>
        <taxon>Diplogasteromorpha</taxon>
        <taxon>Diplogasteroidea</taxon>
        <taxon>Neodiplogasteridae</taxon>
        <taxon>Pristionchus</taxon>
    </lineage>
</organism>
<dbReference type="AlphaFoldDB" id="A0A2A6CLJ9"/>